<dbReference type="NCBIfam" id="TIGR01725">
    <property type="entry name" value="phge_HK97_gp10"/>
    <property type="match status" value="1"/>
</dbReference>
<protein>
    <submittedName>
        <fullName evidence="2">HK97 gp10 family phage protein</fullName>
    </submittedName>
</protein>
<evidence type="ECO:0000313" key="3">
    <source>
        <dbReference type="Proteomes" id="UP000829925"/>
    </source>
</evidence>
<accession>A0A8T9SY66</accession>
<evidence type="ECO:0000313" key="2">
    <source>
        <dbReference type="EMBL" id="UOR05864.1"/>
    </source>
</evidence>
<dbReference type="InterPro" id="IPR010064">
    <property type="entry name" value="HK97-gp10_tail"/>
</dbReference>
<organism evidence="2 3">
    <name type="scientific">Hymenobacter aerilatus</name>
    <dbReference type="NCBI Taxonomy" id="2932251"/>
    <lineage>
        <taxon>Bacteria</taxon>
        <taxon>Pseudomonadati</taxon>
        <taxon>Bacteroidota</taxon>
        <taxon>Cytophagia</taxon>
        <taxon>Cytophagales</taxon>
        <taxon>Hymenobacteraceae</taxon>
        <taxon>Hymenobacter</taxon>
    </lineage>
</organism>
<name>A0A8T9SY66_9BACT</name>
<keyword evidence="1" id="KW-0175">Coiled coil</keyword>
<feature type="coiled-coil region" evidence="1">
    <location>
        <begin position="6"/>
        <end position="33"/>
    </location>
</feature>
<keyword evidence="3" id="KW-1185">Reference proteome</keyword>
<dbReference type="Pfam" id="PF04883">
    <property type="entry name" value="HK97-gp10_like"/>
    <property type="match status" value="1"/>
</dbReference>
<dbReference type="RefSeq" id="WP_245094462.1">
    <property type="nucleotide sequence ID" value="NZ_CP095053.1"/>
</dbReference>
<gene>
    <name evidence="2" type="ORF">MUN82_01900</name>
</gene>
<dbReference type="AlphaFoldDB" id="A0A8T9SY66"/>
<proteinExistence type="predicted"/>
<dbReference type="Proteomes" id="UP000829925">
    <property type="component" value="Chromosome"/>
</dbReference>
<dbReference type="KEGG" id="haei:MUN82_01900"/>
<evidence type="ECO:0000256" key="1">
    <source>
        <dbReference type="SAM" id="Coils"/>
    </source>
</evidence>
<dbReference type="EMBL" id="CP095053">
    <property type="protein sequence ID" value="UOR05864.1"/>
    <property type="molecule type" value="Genomic_DNA"/>
</dbReference>
<reference evidence="2 3" key="1">
    <citation type="submission" date="2022-04" db="EMBL/GenBank/DDBJ databases">
        <title>Hymenobacter sp. isolated from the air.</title>
        <authorList>
            <person name="Won M."/>
            <person name="Lee C.-M."/>
            <person name="Woen H.-Y."/>
            <person name="Kwon S.-W."/>
        </authorList>
    </citation>
    <scope>NUCLEOTIDE SEQUENCE [LARGE SCALE GENOMIC DNA]</scope>
    <source>
        <strain evidence="3">5413 J-13</strain>
    </source>
</reference>
<sequence>MPISGLDKLIKQLKQLESRVEVEVDKVTKETAEAIAADAKKLAPVQTGKLRDSIHVVKDGAAYEVLTDVEYAPKIELGVRGLPARPFLFPAYLLHKNKFLDNLKTAINNI</sequence>